<dbReference type="PANTHER" id="PTHR31972:SF48">
    <property type="entry name" value="OS04G0407500 PROTEIN"/>
    <property type="match status" value="1"/>
</dbReference>
<gene>
    <name evidence="1" type="ORF">MKW94_008574</name>
</gene>
<dbReference type="AlphaFoldDB" id="A0AA41S756"/>
<organism evidence="1 2">
    <name type="scientific">Papaver nudicaule</name>
    <name type="common">Iceland poppy</name>
    <dbReference type="NCBI Taxonomy" id="74823"/>
    <lineage>
        <taxon>Eukaryota</taxon>
        <taxon>Viridiplantae</taxon>
        <taxon>Streptophyta</taxon>
        <taxon>Embryophyta</taxon>
        <taxon>Tracheophyta</taxon>
        <taxon>Spermatophyta</taxon>
        <taxon>Magnoliopsida</taxon>
        <taxon>Ranunculales</taxon>
        <taxon>Papaveraceae</taxon>
        <taxon>Papaveroideae</taxon>
        <taxon>Papaver</taxon>
    </lineage>
</organism>
<dbReference type="PANTHER" id="PTHR31972">
    <property type="entry name" value="EXPRESSED PROTEIN"/>
    <property type="match status" value="1"/>
</dbReference>
<dbReference type="Pfam" id="PF05910">
    <property type="entry name" value="DUF868"/>
    <property type="match status" value="1"/>
</dbReference>
<proteinExistence type="predicted"/>
<dbReference type="EMBL" id="JAJJMA010070668">
    <property type="protein sequence ID" value="MCL7027658.1"/>
    <property type="molecule type" value="Genomic_DNA"/>
</dbReference>
<name>A0AA41S756_PAPNU</name>
<evidence type="ECO:0000313" key="2">
    <source>
        <dbReference type="Proteomes" id="UP001177140"/>
    </source>
</evidence>
<comment type="caution">
    <text evidence="1">The sequence shown here is derived from an EMBL/GenBank/DDBJ whole genome shotgun (WGS) entry which is preliminary data.</text>
</comment>
<dbReference type="Proteomes" id="UP001177140">
    <property type="component" value="Unassembled WGS sequence"/>
</dbReference>
<dbReference type="InterPro" id="IPR008586">
    <property type="entry name" value="DUF868_pln"/>
</dbReference>
<protein>
    <submittedName>
        <fullName evidence="1">Uncharacterized protein</fullName>
    </submittedName>
</protein>
<accession>A0AA41S756</accession>
<reference evidence="1" key="1">
    <citation type="submission" date="2022-03" db="EMBL/GenBank/DDBJ databases">
        <title>A functionally conserved STORR gene fusion in Papaver species that diverged 16.8 million years ago.</title>
        <authorList>
            <person name="Catania T."/>
        </authorList>
    </citation>
    <scope>NUCLEOTIDE SEQUENCE</scope>
    <source>
        <strain evidence="1">S-191538</strain>
    </source>
</reference>
<sequence>MRDIGSCFSEQVVRISDSSCTNPLNQTCRPPKLILPSIQNAVTCLYKLTTSSQKQVNSITITITWCKTPMDQGLSITVGDDDPSSSQNHQTFKINTNSRIFRKKKGNKLFEAAGGSKIDAFWDLSTARYDSGPDPVDGFYVVIVVDSKYGLLLGDSIDEETITKKFKTSSISFTQFSLISRRECFSGNTHYSTKAQFCDNGAEHDILIRCGNEDESGYKYPVLSVCIDNKKVIRVKKLQWNFRGNQIIFVDGLLVDCMWDVHDWFFKPTSGYAVFMFRTRSVSDTRLWLQEKLHKQEDKIEEFSLSIYACKNQ</sequence>
<evidence type="ECO:0000313" key="1">
    <source>
        <dbReference type="EMBL" id="MCL7027658.1"/>
    </source>
</evidence>
<keyword evidence="2" id="KW-1185">Reference proteome</keyword>